<keyword evidence="5 6" id="KW-0472">Membrane</keyword>
<keyword evidence="4 6" id="KW-1133">Transmembrane helix</keyword>
<proteinExistence type="predicted"/>
<keyword evidence="2" id="KW-1003">Cell membrane</keyword>
<evidence type="ECO:0000256" key="4">
    <source>
        <dbReference type="ARBA" id="ARBA00022989"/>
    </source>
</evidence>
<feature type="transmembrane region" description="Helical" evidence="6">
    <location>
        <begin position="38"/>
        <end position="55"/>
    </location>
</feature>
<evidence type="ECO:0000256" key="1">
    <source>
        <dbReference type="ARBA" id="ARBA00004651"/>
    </source>
</evidence>
<dbReference type="RefSeq" id="WP_238583713.1">
    <property type="nucleotide sequence ID" value="NZ_CAAAJF010000002.1"/>
</dbReference>
<gene>
    <name evidence="7" type="primary">atpI</name>
    <name evidence="7" type="ORF">Ljam_1877</name>
</gene>
<evidence type="ECO:0000313" key="8">
    <source>
        <dbReference type="Proteomes" id="UP000054715"/>
    </source>
</evidence>
<name>A0A0W0UIH4_9GAMM</name>
<sequence>MKDKRGLDGVRRLLVAQLMICVLIALVLLLTWGRKEALSALLGGLVAIIPTALFARKLFRYQGARAARQIVKGFYVGEALKIVTTIGLFTFVFMSFKIAPLAFFLTYIVVLMSHWFAPLFFVNKLK</sequence>
<protein>
    <submittedName>
        <fullName evidence="7">ATP synthase subunit I</fullName>
    </submittedName>
</protein>
<feature type="transmembrane region" description="Helical" evidence="6">
    <location>
        <begin position="102"/>
        <end position="122"/>
    </location>
</feature>
<dbReference type="PATRIC" id="fig|455.5.peg.1975"/>
<dbReference type="Pfam" id="PF03899">
    <property type="entry name" value="ATP-synt_I"/>
    <property type="match status" value="1"/>
</dbReference>
<evidence type="ECO:0000256" key="5">
    <source>
        <dbReference type="ARBA" id="ARBA00023136"/>
    </source>
</evidence>
<accession>A0A0W0UIH4</accession>
<dbReference type="InterPro" id="IPR005598">
    <property type="entry name" value="ATP_synth_I"/>
</dbReference>
<reference evidence="7 8" key="1">
    <citation type="submission" date="2015-11" db="EMBL/GenBank/DDBJ databases">
        <title>Genomic analysis of 38 Legionella species identifies large and diverse effector repertoires.</title>
        <authorList>
            <person name="Burstein D."/>
            <person name="Amaro F."/>
            <person name="Zusman T."/>
            <person name="Lifshitz Z."/>
            <person name="Cohen O."/>
            <person name="Gilbert J.A."/>
            <person name="Pupko T."/>
            <person name="Shuman H.A."/>
            <person name="Segal G."/>
        </authorList>
    </citation>
    <scope>NUCLEOTIDE SEQUENCE [LARGE SCALE GENOMIC DNA]</scope>
    <source>
        <strain evidence="7 8">JA-26-G1-E2</strain>
    </source>
</reference>
<feature type="transmembrane region" description="Helical" evidence="6">
    <location>
        <begin position="12"/>
        <end position="32"/>
    </location>
</feature>
<evidence type="ECO:0000256" key="2">
    <source>
        <dbReference type="ARBA" id="ARBA00022475"/>
    </source>
</evidence>
<comment type="caution">
    <text evidence="7">The sequence shown here is derived from an EMBL/GenBank/DDBJ whole genome shotgun (WGS) entry which is preliminary data.</text>
</comment>
<keyword evidence="3 6" id="KW-0812">Transmembrane</keyword>
<evidence type="ECO:0000256" key="3">
    <source>
        <dbReference type="ARBA" id="ARBA00022692"/>
    </source>
</evidence>
<evidence type="ECO:0000256" key="6">
    <source>
        <dbReference type="SAM" id="Phobius"/>
    </source>
</evidence>
<comment type="subcellular location">
    <subcellularLocation>
        <location evidence="1">Cell membrane</location>
        <topology evidence="1">Multi-pass membrane protein</topology>
    </subcellularLocation>
</comment>
<dbReference type="EMBL" id="LNYG01000013">
    <property type="protein sequence ID" value="KTD07682.1"/>
    <property type="molecule type" value="Genomic_DNA"/>
</dbReference>
<feature type="transmembrane region" description="Helical" evidence="6">
    <location>
        <begin position="75"/>
        <end position="96"/>
    </location>
</feature>
<dbReference type="AlphaFoldDB" id="A0A0W0UIH4"/>
<dbReference type="GO" id="GO:0005886">
    <property type="term" value="C:plasma membrane"/>
    <property type="evidence" value="ECO:0007669"/>
    <property type="project" value="UniProtKB-SubCell"/>
</dbReference>
<organism evidence="7 8">
    <name type="scientific">Legionella jamestowniensis</name>
    <dbReference type="NCBI Taxonomy" id="455"/>
    <lineage>
        <taxon>Bacteria</taxon>
        <taxon>Pseudomonadati</taxon>
        <taxon>Pseudomonadota</taxon>
        <taxon>Gammaproteobacteria</taxon>
        <taxon>Legionellales</taxon>
        <taxon>Legionellaceae</taxon>
        <taxon>Legionella</taxon>
    </lineage>
</organism>
<evidence type="ECO:0000313" key="7">
    <source>
        <dbReference type="EMBL" id="KTD07682.1"/>
    </source>
</evidence>
<dbReference type="Proteomes" id="UP000054715">
    <property type="component" value="Unassembled WGS sequence"/>
</dbReference>
<dbReference type="STRING" id="455.Ljam_1877"/>